<keyword evidence="7" id="KW-1185">Reference proteome</keyword>
<keyword evidence="3" id="KW-0762">Sugar transport</keyword>
<dbReference type="GO" id="GO:0015768">
    <property type="term" value="P:maltose transport"/>
    <property type="evidence" value="ECO:0007669"/>
    <property type="project" value="TreeGrafter"/>
</dbReference>
<dbReference type="PANTHER" id="PTHR30061:SF50">
    <property type="entry name" value="MALTOSE_MALTODEXTRIN-BINDING PERIPLASMIC PROTEIN"/>
    <property type="match status" value="1"/>
</dbReference>
<sequence length="409" mass="42490">MRSRLSLCSAGLVLALTACSAADEVDEYSSIPLTIWADEDRAQAMRTFAEAFARDANRPVEVIVVDHEELRASFLSSHATGLGPDLLVGPHDWTGELAAAGAIVPVGLESGDADLFSPGAVDAVSYEGEVYGVPYATENLALFRNTDLAPEAPTSLEDMLETGTDLVDSGSVSQALSIQVGVEGDAYHIHPFFTSAGGYLFGEDASGDPDPTDLGVAAPESIAAFELLAELGEEGSGVLNRSTDSANATSLFTSGQAPFLVSGPWSVASAQEEGVPFAVDPVPSFAEGAKARPLIGVQAFYVASGASDPDLGQSLAQAILDDPELSVILHEADPRVPALDEALQMVTDQDPNLEAFQRAGEGGLPMPAIPEMELVWSPFSQASADIIGGADPAEALAEAERLIVEGFGE</sequence>
<dbReference type="Gene3D" id="3.40.190.10">
    <property type="entry name" value="Periplasmic binding protein-like II"/>
    <property type="match status" value="2"/>
</dbReference>
<feature type="signal peptide" evidence="5">
    <location>
        <begin position="1"/>
        <end position="21"/>
    </location>
</feature>
<evidence type="ECO:0000313" key="6">
    <source>
        <dbReference type="EMBL" id="MBB5489040.1"/>
    </source>
</evidence>
<dbReference type="CDD" id="cd13586">
    <property type="entry name" value="PBP2_Maltose_binding_like"/>
    <property type="match status" value="1"/>
</dbReference>
<feature type="chain" id="PRO_5032633036" evidence="5">
    <location>
        <begin position="22"/>
        <end position="409"/>
    </location>
</feature>
<dbReference type="GO" id="GO:0042956">
    <property type="term" value="P:maltodextrin transmembrane transport"/>
    <property type="evidence" value="ECO:0007669"/>
    <property type="project" value="TreeGrafter"/>
</dbReference>
<proteinExistence type="inferred from homology"/>
<dbReference type="PRINTS" id="PR00181">
    <property type="entry name" value="MALTOSEBP"/>
</dbReference>
<evidence type="ECO:0000256" key="5">
    <source>
        <dbReference type="SAM" id="SignalP"/>
    </source>
</evidence>
<dbReference type="Proteomes" id="UP000579647">
    <property type="component" value="Unassembled WGS sequence"/>
</dbReference>
<evidence type="ECO:0000256" key="3">
    <source>
        <dbReference type="ARBA" id="ARBA00022597"/>
    </source>
</evidence>
<dbReference type="InterPro" id="IPR006060">
    <property type="entry name" value="Maltose/Cyclodextrin-bd"/>
</dbReference>
<protein>
    <submittedName>
        <fullName evidence="6">Arabinogalactan oligomer/maltooligosaccharide transport system substrate-binding protein</fullName>
    </submittedName>
</protein>
<dbReference type="InterPro" id="IPR006059">
    <property type="entry name" value="SBP"/>
</dbReference>
<dbReference type="PANTHER" id="PTHR30061">
    <property type="entry name" value="MALTOSE-BINDING PERIPLASMIC PROTEIN"/>
    <property type="match status" value="1"/>
</dbReference>
<keyword evidence="4 5" id="KW-0732">Signal</keyword>
<dbReference type="GO" id="GO:1901982">
    <property type="term" value="F:maltose binding"/>
    <property type="evidence" value="ECO:0007669"/>
    <property type="project" value="TreeGrafter"/>
</dbReference>
<reference evidence="6 7" key="1">
    <citation type="submission" date="2020-08" db="EMBL/GenBank/DDBJ databases">
        <title>Sequencing the genomes of 1000 actinobacteria strains.</title>
        <authorList>
            <person name="Klenk H.-P."/>
        </authorList>
    </citation>
    <scope>NUCLEOTIDE SEQUENCE [LARGE SCALE GENOMIC DNA]</scope>
    <source>
        <strain evidence="6 7">DSM 44598</strain>
    </source>
</reference>
<dbReference type="PROSITE" id="PS51257">
    <property type="entry name" value="PROKAR_LIPOPROTEIN"/>
    <property type="match status" value="1"/>
</dbReference>
<dbReference type="SUPFAM" id="SSF53850">
    <property type="entry name" value="Periplasmic binding protein-like II"/>
    <property type="match status" value="1"/>
</dbReference>
<evidence type="ECO:0000256" key="4">
    <source>
        <dbReference type="ARBA" id="ARBA00022729"/>
    </source>
</evidence>
<comment type="similarity">
    <text evidence="1">Belongs to the bacterial solute-binding protein 1 family.</text>
</comment>
<dbReference type="GO" id="GO:0015144">
    <property type="term" value="F:carbohydrate transmembrane transporter activity"/>
    <property type="evidence" value="ECO:0007669"/>
    <property type="project" value="InterPro"/>
</dbReference>
<evidence type="ECO:0000313" key="7">
    <source>
        <dbReference type="Proteomes" id="UP000579647"/>
    </source>
</evidence>
<accession>A0A840VX79</accession>
<evidence type="ECO:0000256" key="2">
    <source>
        <dbReference type="ARBA" id="ARBA00022448"/>
    </source>
</evidence>
<name>A0A840VX79_9ACTN</name>
<evidence type="ECO:0000256" key="1">
    <source>
        <dbReference type="ARBA" id="ARBA00008520"/>
    </source>
</evidence>
<dbReference type="RefSeq" id="WP_184360631.1">
    <property type="nucleotide sequence ID" value="NZ_BAAAKM010000051.1"/>
</dbReference>
<dbReference type="Pfam" id="PF13416">
    <property type="entry name" value="SBP_bac_8"/>
    <property type="match status" value="1"/>
</dbReference>
<organism evidence="6 7">
    <name type="scientific">Nocardiopsis metallicus</name>
    <dbReference type="NCBI Taxonomy" id="179819"/>
    <lineage>
        <taxon>Bacteria</taxon>
        <taxon>Bacillati</taxon>
        <taxon>Actinomycetota</taxon>
        <taxon>Actinomycetes</taxon>
        <taxon>Streptosporangiales</taxon>
        <taxon>Nocardiopsidaceae</taxon>
        <taxon>Nocardiopsis</taxon>
    </lineage>
</organism>
<dbReference type="EMBL" id="JACHDO010000001">
    <property type="protein sequence ID" value="MBB5489040.1"/>
    <property type="molecule type" value="Genomic_DNA"/>
</dbReference>
<comment type="caution">
    <text evidence="6">The sequence shown here is derived from an EMBL/GenBank/DDBJ whole genome shotgun (WGS) entry which is preliminary data.</text>
</comment>
<gene>
    <name evidence="6" type="ORF">HNR07_000177</name>
</gene>
<dbReference type="GO" id="GO:0055052">
    <property type="term" value="C:ATP-binding cassette (ABC) transporter complex, substrate-binding subunit-containing"/>
    <property type="evidence" value="ECO:0007669"/>
    <property type="project" value="TreeGrafter"/>
</dbReference>
<dbReference type="AlphaFoldDB" id="A0A840VX79"/>
<keyword evidence="2" id="KW-0813">Transport</keyword>